<dbReference type="EMBL" id="JANWTP010000201">
    <property type="protein sequence ID" value="MDC8640835.1"/>
    <property type="molecule type" value="Genomic_DNA"/>
</dbReference>
<reference evidence="1" key="1">
    <citation type="journal article" date="2022" name="Phytopathology">
        <title>Whole genome sequencing-based tracing of a 2022 introduction and outbreak of Xanthomonas hortorum pv. pelargonii.</title>
        <authorList>
            <person name="Iruegas Bocardo F."/>
            <person name="Weisberg A.J."/>
            <person name="Riutta E.R."/>
            <person name="Kilday K.B."/>
            <person name="Bonkowski J.C."/>
            <person name="Creswell T.C."/>
            <person name="Daughtrey M."/>
            <person name="Rane K.K."/>
            <person name="Grunwald N.J."/>
            <person name="Chang J.H."/>
            <person name="Putnam M."/>
        </authorList>
    </citation>
    <scope>NUCLEOTIDE SEQUENCE</scope>
    <source>
        <strain evidence="1">22-338</strain>
    </source>
</reference>
<dbReference type="RefSeq" id="WP_273664785.1">
    <property type="nucleotide sequence ID" value="NZ_CP168177.1"/>
</dbReference>
<name>A0A9X4BWF7_9XANT</name>
<sequence length="121" mass="13164">MSAETLANIYADPLPDSVASSFNCHLRILSGAEAFVDRVLALHETTNAVVAWRHANIITGQQTADCLRALRRICQEDLGAIVSNEVTPAIEFEKNRIKSKRKGQNKADAAKVAAMLSSRSN</sequence>
<comment type="caution">
    <text evidence="1">The sequence shown here is derived from an EMBL/GenBank/DDBJ whole genome shotgun (WGS) entry which is preliminary data.</text>
</comment>
<gene>
    <name evidence="1" type="ORF">NY667_24455</name>
</gene>
<protein>
    <submittedName>
        <fullName evidence="1">Uncharacterized protein</fullName>
    </submittedName>
</protein>
<dbReference type="AlphaFoldDB" id="A0A9X4BWF7"/>
<evidence type="ECO:0000313" key="1">
    <source>
        <dbReference type="EMBL" id="MDC8640835.1"/>
    </source>
</evidence>
<proteinExistence type="predicted"/>
<reference evidence="1" key="2">
    <citation type="submission" date="2022-08" db="EMBL/GenBank/DDBJ databases">
        <authorList>
            <person name="Iruegas-Bocardo F."/>
            <person name="Weisberg A.J."/>
            <person name="Riutta E.R."/>
            <person name="Kilday K."/>
            <person name="Bonkowski J.C."/>
            <person name="Creswell T."/>
            <person name="Daughtrey M.L."/>
            <person name="Rane K."/>
            <person name="Grunwald N.J."/>
            <person name="Chang J.H."/>
            <person name="Putnam M.L."/>
        </authorList>
    </citation>
    <scope>NUCLEOTIDE SEQUENCE</scope>
    <source>
        <strain evidence="1">22-338</strain>
    </source>
</reference>
<evidence type="ECO:0000313" key="2">
    <source>
        <dbReference type="Proteomes" id="UP001140230"/>
    </source>
</evidence>
<accession>A0A9X4BWF7</accession>
<organism evidence="1 2">
    <name type="scientific">Xanthomonas hortorum pv. hederae</name>
    <dbReference type="NCBI Taxonomy" id="453603"/>
    <lineage>
        <taxon>Bacteria</taxon>
        <taxon>Pseudomonadati</taxon>
        <taxon>Pseudomonadota</taxon>
        <taxon>Gammaproteobacteria</taxon>
        <taxon>Lysobacterales</taxon>
        <taxon>Lysobacteraceae</taxon>
        <taxon>Xanthomonas</taxon>
    </lineage>
</organism>
<dbReference type="Proteomes" id="UP001140230">
    <property type="component" value="Unassembled WGS sequence"/>
</dbReference>